<dbReference type="AlphaFoldDB" id="A0AAE5J894"/>
<proteinExistence type="predicted"/>
<reference evidence="2 3" key="1">
    <citation type="submission" date="2016-09" db="EMBL/GenBank/DDBJ databases">
        <title>Lactobacillus reuteri KLR3006, genome sequencing and assembly.</title>
        <authorList>
            <person name="Lee J.-Y."/>
            <person name="Kim E.B."/>
            <person name="Choi Y.-J."/>
        </authorList>
    </citation>
    <scope>NUCLEOTIDE SEQUENCE [LARGE SCALE GENOMIC DNA]</scope>
    <source>
        <strain evidence="2 3">KLR3006</strain>
    </source>
</reference>
<dbReference type="SUPFAM" id="SSF52540">
    <property type="entry name" value="P-loop containing nucleoside triphosphate hydrolases"/>
    <property type="match status" value="1"/>
</dbReference>
<keyword evidence="2" id="KW-0067">ATP-binding</keyword>
<sequence length="405" mass="47352">MIRKPIEFELNTQGNPKTNSLKNIGLILDGDPLLHGTFKYNEFAYSIDVVKDIPQLFIEKGQLDDSYSAIMLRYIEDEYGVMFQEKLLNMAITVEAKSHPYNPVKEYMEKCYKNWDHKERIKDFLPVYLGVPSGEVTTLQTKLFLVGAVMKVYKPESKFDWVFDLVGGQGVGKTTLLKKLAHGWYTDQFTDFKDKDNFANMLRALIVNDDEMTATNNSDFENLKKFISAEELEFRPPYGRHTIRRPKNFVMARTTNESTYLKDKTGERRFLPNMADKSRAMANPVTDLDDTMVNHIWGEAVGLYKEGFSFILTKEQQKLIEDNRKMFMYIDETENQIERVLSTWDDEWIESSEIAHQLGEDNLVKNRSLAKKIKYVMDNRRDWKPGYKKMKGIVHRGYRRLESLQ</sequence>
<dbReference type="InterPro" id="IPR007936">
    <property type="entry name" value="VapE-like_dom"/>
</dbReference>
<dbReference type="PANTHER" id="PTHR34985:SF1">
    <property type="entry name" value="SLR0554 PROTEIN"/>
    <property type="match status" value="1"/>
</dbReference>
<dbReference type="InterPro" id="IPR027417">
    <property type="entry name" value="P-loop_NTPase"/>
</dbReference>
<feature type="domain" description="Virulence-associated protein E-like" evidence="1">
    <location>
        <begin position="109"/>
        <end position="327"/>
    </location>
</feature>
<evidence type="ECO:0000313" key="2">
    <source>
        <dbReference type="EMBL" id="OTA83699.1"/>
    </source>
</evidence>
<dbReference type="Proteomes" id="UP000194219">
    <property type="component" value="Unassembled WGS sequence"/>
</dbReference>
<dbReference type="Pfam" id="PF05272">
    <property type="entry name" value="VapE-like_dom"/>
    <property type="match status" value="1"/>
</dbReference>
<evidence type="ECO:0000313" key="3">
    <source>
        <dbReference type="Proteomes" id="UP000194219"/>
    </source>
</evidence>
<evidence type="ECO:0000259" key="1">
    <source>
        <dbReference type="Pfam" id="PF05272"/>
    </source>
</evidence>
<comment type="caution">
    <text evidence="2">The sequence shown here is derived from an EMBL/GenBank/DDBJ whole genome shotgun (WGS) entry which is preliminary data.</text>
</comment>
<dbReference type="GO" id="GO:0004386">
    <property type="term" value="F:helicase activity"/>
    <property type="evidence" value="ECO:0007669"/>
    <property type="project" value="UniProtKB-KW"/>
</dbReference>
<name>A0AAE5J894_LIMRT</name>
<dbReference type="PANTHER" id="PTHR34985">
    <property type="entry name" value="SLR0554 PROTEIN"/>
    <property type="match status" value="1"/>
</dbReference>
<gene>
    <name evidence="2" type="ORF">BHL83_07865</name>
</gene>
<dbReference type="EMBL" id="MIMV01000209">
    <property type="protein sequence ID" value="OTA83699.1"/>
    <property type="molecule type" value="Genomic_DNA"/>
</dbReference>
<protein>
    <submittedName>
        <fullName evidence="2">Helicase</fullName>
    </submittedName>
</protein>
<keyword evidence="2" id="KW-0378">Hydrolase</keyword>
<accession>A0AAE5J894</accession>
<keyword evidence="2" id="KW-0547">Nucleotide-binding</keyword>
<organism evidence="2 3">
    <name type="scientific">Limosilactobacillus reuteri</name>
    <name type="common">Lactobacillus reuteri</name>
    <dbReference type="NCBI Taxonomy" id="1598"/>
    <lineage>
        <taxon>Bacteria</taxon>
        <taxon>Bacillati</taxon>
        <taxon>Bacillota</taxon>
        <taxon>Bacilli</taxon>
        <taxon>Lactobacillales</taxon>
        <taxon>Lactobacillaceae</taxon>
        <taxon>Limosilactobacillus</taxon>
    </lineage>
</organism>
<keyword evidence="2" id="KW-0347">Helicase</keyword>